<evidence type="ECO:0000313" key="3">
    <source>
        <dbReference type="Proteomes" id="UP000659496"/>
    </source>
</evidence>
<dbReference type="InterPro" id="IPR019235">
    <property type="entry name" value="DUF2178_TM"/>
</dbReference>
<proteinExistence type="predicted"/>
<gene>
    <name evidence="2" type="ORF">H9659_11485</name>
</gene>
<dbReference type="EMBL" id="JACSQY010000008">
    <property type="protein sequence ID" value="MBD7908954.1"/>
    <property type="molecule type" value="Genomic_DNA"/>
</dbReference>
<sequence length="99" mass="11248">MDWLSTAAGILTGVGIVSIIILIVWRRGKKARLFDERYEKVHVKARTASWIVFVGLTYILAIAALIIEGWKLASMLLTILYVTGLLTYYLAVFIYNRKL</sequence>
<dbReference type="Proteomes" id="UP000659496">
    <property type="component" value="Unassembled WGS sequence"/>
</dbReference>
<feature type="transmembrane region" description="Helical" evidence="1">
    <location>
        <begin position="73"/>
        <end position="95"/>
    </location>
</feature>
<accession>A0ABR8PLC9</accession>
<feature type="transmembrane region" description="Helical" evidence="1">
    <location>
        <begin position="47"/>
        <end position="67"/>
    </location>
</feature>
<reference evidence="2 3" key="1">
    <citation type="submission" date="2020-08" db="EMBL/GenBank/DDBJ databases">
        <title>A Genomic Blueprint of the Chicken Gut Microbiome.</title>
        <authorList>
            <person name="Gilroy R."/>
            <person name="Ravi A."/>
            <person name="Getino M."/>
            <person name="Pursley I."/>
            <person name="Horton D.L."/>
            <person name="Alikhan N.-F."/>
            <person name="Baker D."/>
            <person name="Gharbi K."/>
            <person name="Hall N."/>
            <person name="Watson M."/>
            <person name="Adriaenssens E.M."/>
            <person name="Foster-Nyarko E."/>
            <person name="Jarju S."/>
            <person name="Secka A."/>
            <person name="Antonio M."/>
            <person name="Oren A."/>
            <person name="Chaudhuri R."/>
            <person name="La Ragione R.M."/>
            <person name="Hildebrand F."/>
            <person name="Pallen M.J."/>
        </authorList>
    </citation>
    <scope>NUCLEOTIDE SEQUENCE [LARGE SCALE GENOMIC DNA]</scope>
    <source>
        <strain evidence="2 3">Sa3CUA8</strain>
    </source>
</reference>
<feature type="transmembrane region" description="Helical" evidence="1">
    <location>
        <begin position="6"/>
        <end position="26"/>
    </location>
</feature>
<comment type="caution">
    <text evidence="2">The sequence shown here is derived from an EMBL/GenBank/DDBJ whole genome shotgun (WGS) entry which is preliminary data.</text>
</comment>
<evidence type="ECO:0000256" key="1">
    <source>
        <dbReference type="SAM" id="Phobius"/>
    </source>
</evidence>
<protein>
    <submittedName>
        <fullName evidence="2">DUF3796 domain-containing protein</fullName>
    </submittedName>
</protein>
<dbReference type="RefSeq" id="WP_191690597.1">
    <property type="nucleotide sequence ID" value="NZ_JACSQY010000008.1"/>
</dbReference>
<organism evidence="2 3">
    <name type="scientific">Sporosarcina gallistercoris</name>
    <dbReference type="NCBI Taxonomy" id="2762245"/>
    <lineage>
        <taxon>Bacteria</taxon>
        <taxon>Bacillati</taxon>
        <taxon>Bacillota</taxon>
        <taxon>Bacilli</taxon>
        <taxon>Bacillales</taxon>
        <taxon>Caryophanaceae</taxon>
        <taxon>Sporosarcina</taxon>
    </lineage>
</organism>
<name>A0ABR8PLC9_9BACL</name>
<dbReference type="Pfam" id="PF09946">
    <property type="entry name" value="DUF2178"/>
    <property type="match status" value="1"/>
</dbReference>
<keyword evidence="1" id="KW-0472">Membrane</keyword>
<keyword evidence="3" id="KW-1185">Reference proteome</keyword>
<keyword evidence="1" id="KW-0812">Transmembrane</keyword>
<keyword evidence="1" id="KW-1133">Transmembrane helix</keyword>
<evidence type="ECO:0000313" key="2">
    <source>
        <dbReference type="EMBL" id="MBD7908954.1"/>
    </source>
</evidence>